<dbReference type="GO" id="GO:0005634">
    <property type="term" value="C:nucleus"/>
    <property type="evidence" value="ECO:0007669"/>
    <property type="project" value="TreeGrafter"/>
</dbReference>
<protein>
    <recommendedName>
        <fullName evidence="6">Ubiquitin-like protease family profile domain-containing protein</fullName>
    </recommendedName>
</protein>
<evidence type="ECO:0000256" key="1">
    <source>
        <dbReference type="ARBA" id="ARBA00005234"/>
    </source>
</evidence>
<dbReference type="PANTHER" id="PTHR12606:SF141">
    <property type="entry name" value="GH15225P-RELATED"/>
    <property type="match status" value="1"/>
</dbReference>
<evidence type="ECO:0000313" key="7">
    <source>
        <dbReference type="EMBL" id="KAJ5098247.1"/>
    </source>
</evidence>
<feature type="region of interest" description="Disordered" evidence="5">
    <location>
        <begin position="72"/>
        <end position="92"/>
    </location>
</feature>
<dbReference type="Proteomes" id="UP001149074">
    <property type="component" value="Unassembled WGS sequence"/>
</dbReference>
<keyword evidence="8" id="KW-1185">Reference proteome</keyword>
<keyword evidence="3" id="KW-0378">Hydrolase</keyword>
<reference evidence="7" key="1">
    <citation type="submission" date="2022-11" db="EMBL/GenBank/DDBJ databases">
        <authorList>
            <person name="Petersen C."/>
        </authorList>
    </citation>
    <scope>NUCLEOTIDE SEQUENCE</scope>
    <source>
        <strain evidence="7">IBT 30761</strain>
    </source>
</reference>
<gene>
    <name evidence="7" type="ORF">N7532_005248</name>
</gene>
<dbReference type="AlphaFoldDB" id="A0A9W9FDM5"/>
<dbReference type="SUPFAM" id="SSF54001">
    <property type="entry name" value="Cysteine proteinases"/>
    <property type="match status" value="1"/>
</dbReference>
<proteinExistence type="inferred from homology"/>
<dbReference type="PROSITE" id="PS50600">
    <property type="entry name" value="ULP_PROTEASE"/>
    <property type="match status" value="1"/>
</dbReference>
<evidence type="ECO:0000313" key="8">
    <source>
        <dbReference type="Proteomes" id="UP001149074"/>
    </source>
</evidence>
<keyword evidence="4" id="KW-0788">Thiol protease</keyword>
<feature type="domain" description="Ubiquitin-like protease family profile" evidence="6">
    <location>
        <begin position="210"/>
        <end position="378"/>
    </location>
</feature>
<evidence type="ECO:0000256" key="2">
    <source>
        <dbReference type="ARBA" id="ARBA00022670"/>
    </source>
</evidence>
<dbReference type="RefSeq" id="XP_056473901.1">
    <property type="nucleotide sequence ID" value="XM_056617742.1"/>
</dbReference>
<dbReference type="PANTHER" id="PTHR12606">
    <property type="entry name" value="SENTRIN/SUMO-SPECIFIC PROTEASE"/>
    <property type="match status" value="1"/>
</dbReference>
<feature type="compositionally biased region" description="Pro residues" evidence="5">
    <location>
        <begin position="24"/>
        <end position="36"/>
    </location>
</feature>
<dbReference type="InterPro" id="IPR003653">
    <property type="entry name" value="Peptidase_C48_C"/>
</dbReference>
<reference evidence="7" key="2">
    <citation type="journal article" date="2023" name="IMA Fungus">
        <title>Comparative genomic study of the Penicillium genus elucidates a diverse pangenome and 15 lateral gene transfer events.</title>
        <authorList>
            <person name="Petersen C."/>
            <person name="Sorensen T."/>
            <person name="Nielsen M.R."/>
            <person name="Sondergaard T.E."/>
            <person name="Sorensen J.L."/>
            <person name="Fitzpatrick D.A."/>
            <person name="Frisvad J.C."/>
            <person name="Nielsen K.L."/>
        </authorList>
    </citation>
    <scope>NUCLEOTIDE SEQUENCE</scope>
    <source>
        <strain evidence="7">IBT 30761</strain>
    </source>
</reference>
<dbReference type="GeneID" id="81356721"/>
<feature type="compositionally biased region" description="Low complexity" evidence="5">
    <location>
        <begin position="73"/>
        <end position="83"/>
    </location>
</feature>
<dbReference type="GO" id="GO:0006508">
    <property type="term" value="P:proteolysis"/>
    <property type="evidence" value="ECO:0007669"/>
    <property type="project" value="UniProtKB-KW"/>
</dbReference>
<organism evidence="7 8">
    <name type="scientific">Penicillium argentinense</name>
    <dbReference type="NCBI Taxonomy" id="1131581"/>
    <lineage>
        <taxon>Eukaryota</taxon>
        <taxon>Fungi</taxon>
        <taxon>Dikarya</taxon>
        <taxon>Ascomycota</taxon>
        <taxon>Pezizomycotina</taxon>
        <taxon>Eurotiomycetes</taxon>
        <taxon>Eurotiomycetidae</taxon>
        <taxon>Eurotiales</taxon>
        <taxon>Aspergillaceae</taxon>
        <taxon>Penicillium</taxon>
    </lineage>
</organism>
<evidence type="ECO:0000256" key="4">
    <source>
        <dbReference type="ARBA" id="ARBA00022807"/>
    </source>
</evidence>
<dbReference type="Pfam" id="PF02902">
    <property type="entry name" value="Peptidase_C48"/>
    <property type="match status" value="1"/>
</dbReference>
<feature type="region of interest" description="Disordered" evidence="5">
    <location>
        <begin position="1"/>
        <end position="45"/>
    </location>
</feature>
<dbReference type="Gene3D" id="3.40.395.10">
    <property type="entry name" value="Adenoviral Proteinase, Chain A"/>
    <property type="match status" value="1"/>
</dbReference>
<evidence type="ECO:0000256" key="5">
    <source>
        <dbReference type="SAM" id="MobiDB-lite"/>
    </source>
</evidence>
<dbReference type="OrthoDB" id="1939479at2759"/>
<dbReference type="GO" id="GO:0016926">
    <property type="term" value="P:protein desumoylation"/>
    <property type="evidence" value="ECO:0007669"/>
    <property type="project" value="TreeGrafter"/>
</dbReference>
<comment type="similarity">
    <text evidence="1">Belongs to the peptidase C48 family.</text>
</comment>
<dbReference type="EMBL" id="JAPQKI010000005">
    <property type="protein sequence ID" value="KAJ5098247.1"/>
    <property type="molecule type" value="Genomic_DNA"/>
</dbReference>
<name>A0A9W9FDM5_9EURO</name>
<sequence>MESQRLKVAPGSQNADRFMSIPGAFPPTPPQSPPQSPRVASKDVPTAELEEVELVAQTLPILHTELGSHLHPKPTLTLTPSPKRAVAPSTAPAKAIRKPALQYDMEILDPWMRRSIADERVPLSAVSLFSRDYKEQRAIPPGRIESPWASELAAREKAKRERERAQLRPTRIFPKGPAVRKLSSAWSEEVVAAMRRSPDRAVARIPAGDDLYPKDILTCLREMSWLNDEIINSYLTILVQYLRQSTGNTGNEKPRYHAFNTFFYSNLRDKGYQSVRRWANRAKIGGESLLDVDTVFIPVHQSSHWTLLVVRPADRTIEYFDSLGARGAQQVKIIKQWLCGELGAKYDEGEWNILQAVSSQQDNGSDCGVFLLTNAKAIALGIEPTAFGPTDTRLLRKKIVAELINGGLHGDFSPVDQLGNIFL</sequence>
<keyword evidence="2" id="KW-0645">Protease</keyword>
<evidence type="ECO:0000256" key="3">
    <source>
        <dbReference type="ARBA" id="ARBA00022801"/>
    </source>
</evidence>
<dbReference type="InterPro" id="IPR038765">
    <property type="entry name" value="Papain-like_cys_pep_sf"/>
</dbReference>
<dbReference type="GO" id="GO:0016929">
    <property type="term" value="F:deSUMOylase activity"/>
    <property type="evidence" value="ECO:0007669"/>
    <property type="project" value="TreeGrafter"/>
</dbReference>
<comment type="caution">
    <text evidence="7">The sequence shown here is derived from an EMBL/GenBank/DDBJ whole genome shotgun (WGS) entry which is preliminary data.</text>
</comment>
<accession>A0A9W9FDM5</accession>
<evidence type="ECO:0000259" key="6">
    <source>
        <dbReference type="PROSITE" id="PS50600"/>
    </source>
</evidence>